<dbReference type="RefSeq" id="WP_203874629.1">
    <property type="nucleotide sequence ID" value="NZ_BOOK01000014.1"/>
</dbReference>
<dbReference type="EMBL" id="BOOK01000014">
    <property type="protein sequence ID" value="GII00215.1"/>
    <property type="molecule type" value="Genomic_DNA"/>
</dbReference>
<accession>A0A8J3SVQ2</accession>
<protein>
    <submittedName>
        <fullName evidence="1">Uncharacterized protein</fullName>
    </submittedName>
</protein>
<sequence>MAIGHRRAMGDDAAKDPGGAALARAHGVFNVLSGVWPLVHLPSFEKVFGPKQDDWLVRTVAGLLVGVGWSQLRAAGEPGGVRHARRIGIATSATLLAIDLLYVPRGRIRPTYLLDAAAEVAWITLWRAAHRSRPEGPKRSRRKRL</sequence>
<organism evidence="1 2">
    <name type="scientific">Planobispora takensis</name>
    <dbReference type="NCBI Taxonomy" id="1367882"/>
    <lineage>
        <taxon>Bacteria</taxon>
        <taxon>Bacillati</taxon>
        <taxon>Actinomycetota</taxon>
        <taxon>Actinomycetes</taxon>
        <taxon>Streptosporangiales</taxon>
        <taxon>Streptosporangiaceae</taxon>
        <taxon>Planobispora</taxon>
    </lineage>
</organism>
<evidence type="ECO:0000313" key="2">
    <source>
        <dbReference type="Proteomes" id="UP000634476"/>
    </source>
</evidence>
<gene>
    <name evidence="1" type="ORF">Pta02_22230</name>
</gene>
<name>A0A8J3SVQ2_9ACTN</name>
<dbReference type="Proteomes" id="UP000634476">
    <property type="component" value="Unassembled WGS sequence"/>
</dbReference>
<comment type="caution">
    <text evidence="1">The sequence shown here is derived from an EMBL/GenBank/DDBJ whole genome shotgun (WGS) entry which is preliminary data.</text>
</comment>
<reference evidence="1" key="1">
    <citation type="submission" date="2021-01" db="EMBL/GenBank/DDBJ databases">
        <title>Whole genome shotgun sequence of Planobispora takensis NBRC 109077.</title>
        <authorList>
            <person name="Komaki H."/>
            <person name="Tamura T."/>
        </authorList>
    </citation>
    <scope>NUCLEOTIDE SEQUENCE</scope>
    <source>
        <strain evidence="1">NBRC 109077</strain>
    </source>
</reference>
<evidence type="ECO:0000313" key="1">
    <source>
        <dbReference type="EMBL" id="GII00215.1"/>
    </source>
</evidence>
<dbReference type="AlphaFoldDB" id="A0A8J3SVQ2"/>
<keyword evidence="2" id="KW-1185">Reference proteome</keyword>
<proteinExistence type="predicted"/>